<feature type="transmembrane region" description="Helical" evidence="6">
    <location>
        <begin position="135"/>
        <end position="152"/>
    </location>
</feature>
<sequence>MRKKSIHTYVIMFGVIITATILTWIIPAGNFTRIFDNNLGRELILADSFKYVQATPVSLWGMFVDIFNGFVESADISFFLLFAYGYVNILLESKALEAFVNYLLVKMRGRDTMIISIFIILFAICGSTLGMYEEVLGFVPIFMAISIALGYDKLVGGSIVILGSGVGFAAATINPFSIGLASNIANIPLMEPKVFIFRICAFVLFIAVTILYVLKYAHGIKSNLTNGIEQNKDHTLNVNSIQNNIHKLEIKQILSLASFLLIIVFIGVGVIYYDFYLSEIAAIFFISMFITGFINKISINDICEKFINSSKEMMFTVLIIGFGRAIQVIITEGNIIDTIINYLSHLLLQLPKEIAGVAMLIIQNILCFFVPSGSGQAVVSIPILAPVADLLGLSRNIAILTYQFGNGFGYLFWPIGAATICGVMKIGIDQWYKYFLKLYCYFIIIQIILIMLAVVMNI</sequence>
<feature type="transmembrane region" description="Helical" evidence="6">
    <location>
        <begin position="253"/>
        <end position="273"/>
    </location>
</feature>
<dbReference type="Proteomes" id="UP000191554">
    <property type="component" value="Unassembled WGS sequence"/>
</dbReference>
<dbReference type="RefSeq" id="WP_165755749.1">
    <property type="nucleotide sequence ID" value="NZ_MZGX01000017.1"/>
</dbReference>
<comment type="subcellular location">
    <subcellularLocation>
        <location evidence="1">Cell membrane</location>
        <topology evidence="1">Multi-pass membrane protein</topology>
    </subcellularLocation>
</comment>
<evidence type="ECO:0000256" key="1">
    <source>
        <dbReference type="ARBA" id="ARBA00004651"/>
    </source>
</evidence>
<feature type="transmembrane region" description="Helical" evidence="6">
    <location>
        <begin position="194"/>
        <end position="214"/>
    </location>
</feature>
<feature type="transmembrane region" description="Helical" evidence="6">
    <location>
        <begin position="438"/>
        <end position="456"/>
    </location>
</feature>
<name>A0A1V4SJ93_RUMHU</name>
<evidence type="ECO:0000256" key="2">
    <source>
        <dbReference type="ARBA" id="ARBA00022475"/>
    </source>
</evidence>
<feature type="transmembrane region" description="Helical" evidence="6">
    <location>
        <begin position="279"/>
        <end position="299"/>
    </location>
</feature>
<evidence type="ECO:0000313" key="7">
    <source>
        <dbReference type="EMBL" id="OPX43525.1"/>
    </source>
</evidence>
<comment type="caution">
    <text evidence="7">The sequence shown here is derived from an EMBL/GenBank/DDBJ whole genome shotgun (WGS) entry which is preliminary data.</text>
</comment>
<organism evidence="7 8">
    <name type="scientific">Ruminiclostridium hungatei</name>
    <name type="common">Clostridium hungatei</name>
    <dbReference type="NCBI Taxonomy" id="48256"/>
    <lineage>
        <taxon>Bacteria</taxon>
        <taxon>Bacillati</taxon>
        <taxon>Bacillota</taxon>
        <taxon>Clostridia</taxon>
        <taxon>Eubacteriales</taxon>
        <taxon>Oscillospiraceae</taxon>
        <taxon>Ruminiclostridium</taxon>
    </lineage>
</organism>
<evidence type="ECO:0000256" key="4">
    <source>
        <dbReference type="ARBA" id="ARBA00022989"/>
    </source>
</evidence>
<dbReference type="Pfam" id="PF03606">
    <property type="entry name" value="DcuC"/>
    <property type="match status" value="1"/>
</dbReference>
<feature type="transmembrane region" description="Helical" evidence="6">
    <location>
        <begin position="66"/>
        <end position="91"/>
    </location>
</feature>
<dbReference type="InterPro" id="IPR051679">
    <property type="entry name" value="DASS-Related_Transporters"/>
</dbReference>
<keyword evidence="5 6" id="KW-0472">Membrane</keyword>
<feature type="transmembrane region" description="Helical" evidence="6">
    <location>
        <begin position="7"/>
        <end position="26"/>
    </location>
</feature>
<accession>A0A1V4SJ93</accession>
<feature type="transmembrane region" description="Helical" evidence="6">
    <location>
        <begin position="112"/>
        <end position="129"/>
    </location>
</feature>
<evidence type="ECO:0008006" key="9">
    <source>
        <dbReference type="Google" id="ProtNLM"/>
    </source>
</evidence>
<dbReference type="PANTHER" id="PTHR43652:SF6">
    <property type="entry name" value="ARGININE REPRESSOR"/>
    <property type="match status" value="1"/>
</dbReference>
<proteinExistence type="predicted"/>
<evidence type="ECO:0000256" key="3">
    <source>
        <dbReference type="ARBA" id="ARBA00022692"/>
    </source>
</evidence>
<dbReference type="InterPro" id="IPR018385">
    <property type="entry name" value="C4_dicarb_anaerob_car-like"/>
</dbReference>
<reference evidence="7 8" key="1">
    <citation type="submission" date="2017-03" db="EMBL/GenBank/DDBJ databases">
        <title>Genome sequence of Clostridium hungatei DSM 14427.</title>
        <authorList>
            <person name="Poehlein A."/>
            <person name="Daniel R."/>
        </authorList>
    </citation>
    <scope>NUCLEOTIDE SEQUENCE [LARGE SCALE GENOMIC DNA]</scope>
    <source>
        <strain evidence="7 8">DSM 14427</strain>
    </source>
</reference>
<evidence type="ECO:0000256" key="6">
    <source>
        <dbReference type="SAM" id="Phobius"/>
    </source>
</evidence>
<keyword evidence="8" id="KW-1185">Reference proteome</keyword>
<protein>
    <recommendedName>
        <fullName evidence="9">C4-dicarboxylate anaerobic carrier</fullName>
    </recommendedName>
</protein>
<feature type="transmembrane region" description="Helical" evidence="6">
    <location>
        <begin position="408"/>
        <end position="426"/>
    </location>
</feature>
<evidence type="ECO:0000256" key="5">
    <source>
        <dbReference type="ARBA" id="ARBA00023136"/>
    </source>
</evidence>
<keyword evidence="4 6" id="KW-1133">Transmembrane helix</keyword>
<gene>
    <name evidence="7" type="ORF">CLHUN_26720</name>
</gene>
<keyword evidence="2" id="KW-1003">Cell membrane</keyword>
<dbReference type="STRING" id="48256.CLHUN_26720"/>
<dbReference type="AlphaFoldDB" id="A0A1V4SJ93"/>
<dbReference type="EMBL" id="MZGX01000017">
    <property type="protein sequence ID" value="OPX43525.1"/>
    <property type="molecule type" value="Genomic_DNA"/>
</dbReference>
<feature type="transmembrane region" description="Helical" evidence="6">
    <location>
        <begin position="159"/>
        <end position="182"/>
    </location>
</feature>
<dbReference type="PANTHER" id="PTHR43652">
    <property type="entry name" value="BASIC AMINO ACID ANTIPORTER YFCC-RELATED"/>
    <property type="match status" value="1"/>
</dbReference>
<dbReference type="GO" id="GO:0005886">
    <property type="term" value="C:plasma membrane"/>
    <property type="evidence" value="ECO:0007669"/>
    <property type="project" value="UniProtKB-SubCell"/>
</dbReference>
<evidence type="ECO:0000313" key="8">
    <source>
        <dbReference type="Proteomes" id="UP000191554"/>
    </source>
</evidence>
<keyword evidence="3 6" id="KW-0812">Transmembrane</keyword>